<accession>A0A7W2TW64</accession>
<dbReference type="EMBL" id="JACFXU010000014">
    <property type="protein sequence ID" value="MBA6413065.1"/>
    <property type="molecule type" value="Genomic_DNA"/>
</dbReference>
<reference evidence="3 4" key="1">
    <citation type="submission" date="2020-07" db="EMBL/GenBank/DDBJ databases">
        <title>Halieaceae bacterium, F7430, whole genome shotgun sequencing project.</title>
        <authorList>
            <person name="Jiang S."/>
            <person name="Liu Z.W."/>
            <person name="Du Z.J."/>
        </authorList>
    </citation>
    <scope>NUCLEOTIDE SEQUENCE [LARGE SCALE GENOMIC DNA]</scope>
    <source>
        <strain evidence="3 4">F7430</strain>
    </source>
</reference>
<comment type="caution">
    <text evidence="3">The sequence shown here is derived from an EMBL/GenBank/DDBJ whole genome shotgun (WGS) entry which is preliminary data.</text>
</comment>
<feature type="compositionally biased region" description="Basic and acidic residues" evidence="1">
    <location>
        <begin position="1"/>
        <end position="12"/>
    </location>
</feature>
<dbReference type="RefSeq" id="WP_182171629.1">
    <property type="nucleotide sequence ID" value="NZ_JACFXU010000014.1"/>
</dbReference>
<gene>
    <name evidence="3" type="ORF">H2508_08080</name>
</gene>
<evidence type="ECO:0000256" key="1">
    <source>
        <dbReference type="SAM" id="MobiDB-lite"/>
    </source>
</evidence>
<sequence>MNNKSTVERSEEMNESAASQKTQKPTPQPSSKAQLARLWGMQALLAILTLSLFAAADSWQAVTGLALASGLSVVTGIIAGITLATLIHEWFHLLGAYASKGDYDIAKHSGLFLFNWNFSNNSVSQFFMMSIAGSVGGALAVVLLWHGIPSNSWGRVALQSAAIASFINASLIEWPVLYRTRLSREPLAELSKVDKGVVLRCFIAALSAGLLIIIYLAP</sequence>
<evidence type="ECO:0000313" key="3">
    <source>
        <dbReference type="EMBL" id="MBA6413065.1"/>
    </source>
</evidence>
<evidence type="ECO:0008006" key="5">
    <source>
        <dbReference type="Google" id="ProtNLM"/>
    </source>
</evidence>
<feature type="transmembrane region" description="Helical" evidence="2">
    <location>
        <begin position="38"/>
        <end position="56"/>
    </location>
</feature>
<evidence type="ECO:0000313" key="4">
    <source>
        <dbReference type="Proteomes" id="UP000539350"/>
    </source>
</evidence>
<feature type="transmembrane region" description="Helical" evidence="2">
    <location>
        <begin position="157"/>
        <end position="177"/>
    </location>
</feature>
<feature type="compositionally biased region" description="Polar residues" evidence="1">
    <location>
        <begin position="16"/>
        <end position="31"/>
    </location>
</feature>
<keyword evidence="4" id="KW-1185">Reference proteome</keyword>
<dbReference type="AlphaFoldDB" id="A0A7W2TW64"/>
<name>A0A7W2TW64_9GAMM</name>
<feature type="region of interest" description="Disordered" evidence="1">
    <location>
        <begin position="1"/>
        <end position="31"/>
    </location>
</feature>
<keyword evidence="2" id="KW-0472">Membrane</keyword>
<feature type="transmembrane region" description="Helical" evidence="2">
    <location>
        <begin position="62"/>
        <end position="87"/>
    </location>
</feature>
<keyword evidence="2" id="KW-0812">Transmembrane</keyword>
<feature type="transmembrane region" description="Helical" evidence="2">
    <location>
        <begin position="197"/>
        <end position="217"/>
    </location>
</feature>
<organism evidence="3 4">
    <name type="scientific">Sediminihaliea albiluteola</name>
    <dbReference type="NCBI Taxonomy" id="2758564"/>
    <lineage>
        <taxon>Bacteria</taxon>
        <taxon>Pseudomonadati</taxon>
        <taxon>Pseudomonadota</taxon>
        <taxon>Gammaproteobacteria</taxon>
        <taxon>Cellvibrionales</taxon>
        <taxon>Halieaceae</taxon>
        <taxon>Sediminihaliea</taxon>
    </lineage>
</organism>
<keyword evidence="2" id="KW-1133">Transmembrane helix</keyword>
<protein>
    <recommendedName>
        <fullName evidence="5">Zn-dependent protease</fullName>
    </recommendedName>
</protein>
<dbReference type="Proteomes" id="UP000539350">
    <property type="component" value="Unassembled WGS sequence"/>
</dbReference>
<feature type="transmembrane region" description="Helical" evidence="2">
    <location>
        <begin position="126"/>
        <end position="145"/>
    </location>
</feature>
<evidence type="ECO:0000256" key="2">
    <source>
        <dbReference type="SAM" id="Phobius"/>
    </source>
</evidence>
<proteinExistence type="predicted"/>